<comment type="caution">
    <text evidence="1">The sequence shown here is derived from an EMBL/GenBank/DDBJ whole genome shotgun (WGS) entry which is preliminary data.</text>
</comment>
<proteinExistence type="predicted"/>
<dbReference type="Proteomes" id="UP001152024">
    <property type="component" value="Unassembled WGS sequence"/>
</dbReference>
<protein>
    <submittedName>
        <fullName evidence="1">Uncharacterized protein</fullName>
    </submittedName>
</protein>
<evidence type="ECO:0000313" key="2">
    <source>
        <dbReference type="Proteomes" id="UP001152024"/>
    </source>
</evidence>
<dbReference type="PANTHER" id="PTHR42034">
    <property type="entry name" value="CHROMOSOME 7, WHOLE GENOME SHOTGUN SEQUENCE-RELATED"/>
    <property type="match status" value="1"/>
</dbReference>
<sequence length="459" mass="53073">MVPRPPNCKWRVDSSDSCWIRDLDECEDFYRLHARTEDGCYPITACATFRVKQKPADHDEDDYTEKAFRNAWVSLRHRHPTLGSFLRLYRNQIVTTWRRVYIPFEGSQDVSDWALQTFYALTINESAHSWFNRAPAFTRPTIYLIKSKSNMDYTTLFLRCPHDTTDRDGIFMLLQQLFDKAAYFYRNPPRDYPYPLPDKRLSKRLSPSLRVAEEVPELLPCKLSSYFQRNNDFNRAYYNLRDPSDEALTLPSTSNISDAHMKRIKIAVPQPVSGRFPVLQIRALFQAALAMALCDYRTRRDARQKAYYIDRPMVCIRSPTSYLNGDHAAAAHHTVSSRALVLFLKIGSLADHQSANLNNVSELAARIRRHHEEVMEERKQLVRNSEAILAPWNFKALHPSPGTNPWAEGDNRHPAGPVFFYPLGELDKKFQPNEGYFETSNVWLASQPIRAGVAVYLSS</sequence>
<gene>
    <name evidence="1" type="ORF">NW768_002445</name>
</gene>
<reference evidence="1" key="1">
    <citation type="submission" date="2022-09" db="EMBL/GenBank/DDBJ databases">
        <title>Fusarium specimens isolated from Avocado Roots.</title>
        <authorList>
            <person name="Stajich J."/>
            <person name="Roper C."/>
            <person name="Heimlech-Rivalta G."/>
        </authorList>
    </citation>
    <scope>NUCLEOTIDE SEQUENCE</scope>
    <source>
        <strain evidence="1">CF00095</strain>
    </source>
</reference>
<name>A0ABQ8RNF4_FUSEQ</name>
<accession>A0ABQ8RNF4</accession>
<dbReference type="InterPro" id="IPR023213">
    <property type="entry name" value="CAT-like_dom_sf"/>
</dbReference>
<evidence type="ECO:0000313" key="1">
    <source>
        <dbReference type="EMBL" id="KAJ4138595.1"/>
    </source>
</evidence>
<dbReference type="Gene3D" id="3.30.559.10">
    <property type="entry name" value="Chloramphenicol acetyltransferase-like domain"/>
    <property type="match status" value="1"/>
</dbReference>
<dbReference type="PANTHER" id="PTHR42034:SF1">
    <property type="entry name" value="CONDENSATION DOMAIN-CONTAINING PROTEIN"/>
    <property type="match status" value="1"/>
</dbReference>
<dbReference type="EMBL" id="JAOQBH010000003">
    <property type="protein sequence ID" value="KAJ4138595.1"/>
    <property type="molecule type" value="Genomic_DNA"/>
</dbReference>
<keyword evidence="2" id="KW-1185">Reference proteome</keyword>
<organism evidence="1 2">
    <name type="scientific">Fusarium equiseti</name>
    <name type="common">Fusarium scirpi</name>
    <dbReference type="NCBI Taxonomy" id="61235"/>
    <lineage>
        <taxon>Eukaryota</taxon>
        <taxon>Fungi</taxon>
        <taxon>Dikarya</taxon>
        <taxon>Ascomycota</taxon>
        <taxon>Pezizomycotina</taxon>
        <taxon>Sordariomycetes</taxon>
        <taxon>Hypocreomycetidae</taxon>
        <taxon>Hypocreales</taxon>
        <taxon>Nectriaceae</taxon>
        <taxon>Fusarium</taxon>
        <taxon>Fusarium incarnatum-equiseti species complex</taxon>
    </lineage>
</organism>